<dbReference type="Proteomes" id="UP001163850">
    <property type="component" value="Unassembled WGS sequence"/>
</dbReference>
<proteinExistence type="predicted"/>
<sequence length="97" mass="11392">MQRKSKVLPVLFEYLQTLDFPFPGFLFIFSIPIASHPSISGQQAPWDLLILERHITCPCMIPVFKYLSLLFLCQRQVARTRMNWNLLRLLVITPFLL</sequence>
<gene>
    <name evidence="2" type="ORF">F5890DRAFT_257554</name>
</gene>
<feature type="transmembrane region" description="Helical" evidence="1">
    <location>
        <begin position="12"/>
        <end position="33"/>
    </location>
</feature>
<evidence type="ECO:0000256" key="1">
    <source>
        <dbReference type="SAM" id="Phobius"/>
    </source>
</evidence>
<keyword evidence="1" id="KW-0812">Transmembrane</keyword>
<evidence type="ECO:0000313" key="3">
    <source>
        <dbReference type="Proteomes" id="UP001163850"/>
    </source>
</evidence>
<dbReference type="AlphaFoldDB" id="A0AA38Q813"/>
<name>A0AA38Q813_9AGAR</name>
<keyword evidence="1" id="KW-1133">Transmembrane helix</keyword>
<organism evidence="2 3">
    <name type="scientific">Lentinula detonsa</name>
    <dbReference type="NCBI Taxonomy" id="2804962"/>
    <lineage>
        <taxon>Eukaryota</taxon>
        <taxon>Fungi</taxon>
        <taxon>Dikarya</taxon>
        <taxon>Basidiomycota</taxon>
        <taxon>Agaricomycotina</taxon>
        <taxon>Agaricomycetes</taxon>
        <taxon>Agaricomycetidae</taxon>
        <taxon>Agaricales</taxon>
        <taxon>Marasmiineae</taxon>
        <taxon>Omphalotaceae</taxon>
        <taxon>Lentinula</taxon>
    </lineage>
</organism>
<comment type="caution">
    <text evidence="2">The sequence shown here is derived from an EMBL/GenBank/DDBJ whole genome shotgun (WGS) entry which is preliminary data.</text>
</comment>
<accession>A0AA38Q813</accession>
<dbReference type="EMBL" id="MU801904">
    <property type="protein sequence ID" value="KAJ3988817.1"/>
    <property type="molecule type" value="Genomic_DNA"/>
</dbReference>
<feature type="transmembrane region" description="Helical" evidence="1">
    <location>
        <begin position="53"/>
        <end position="73"/>
    </location>
</feature>
<keyword evidence="1" id="KW-0472">Membrane</keyword>
<evidence type="ECO:0000313" key="2">
    <source>
        <dbReference type="EMBL" id="KAJ3988817.1"/>
    </source>
</evidence>
<reference evidence="2" key="1">
    <citation type="submission" date="2022-08" db="EMBL/GenBank/DDBJ databases">
        <authorList>
            <consortium name="DOE Joint Genome Institute"/>
            <person name="Min B."/>
            <person name="Riley R."/>
            <person name="Sierra-Patev S."/>
            <person name="Naranjo-Ortiz M."/>
            <person name="Looney B."/>
            <person name="Konkel Z."/>
            <person name="Slot J.C."/>
            <person name="Sakamoto Y."/>
            <person name="Steenwyk J.L."/>
            <person name="Rokas A."/>
            <person name="Carro J."/>
            <person name="Camarero S."/>
            <person name="Ferreira P."/>
            <person name="Molpeceres G."/>
            <person name="Ruiz-Duenas F.J."/>
            <person name="Serrano A."/>
            <person name="Henrissat B."/>
            <person name="Drula E."/>
            <person name="Hughes K.W."/>
            <person name="Mata J.L."/>
            <person name="Ishikawa N.K."/>
            <person name="Vargas-Isla R."/>
            <person name="Ushijima S."/>
            <person name="Smith C.A."/>
            <person name="Ahrendt S."/>
            <person name="Andreopoulos W."/>
            <person name="He G."/>
            <person name="Labutti K."/>
            <person name="Lipzen A."/>
            <person name="Ng V."/>
            <person name="Sandor L."/>
            <person name="Barry K."/>
            <person name="Martinez A.T."/>
            <person name="Xiao Y."/>
            <person name="Gibbons J.G."/>
            <person name="Terashima K."/>
            <person name="Hibbett D.S."/>
            <person name="Grigoriev I.V."/>
        </authorList>
    </citation>
    <scope>NUCLEOTIDE SEQUENCE</scope>
    <source>
        <strain evidence="2">TFB7829</strain>
    </source>
</reference>
<protein>
    <submittedName>
        <fullName evidence="2">Uncharacterized protein</fullName>
    </submittedName>
</protein>